<evidence type="ECO:0000313" key="11">
    <source>
        <dbReference type="EMBL" id="EMS81221.1"/>
    </source>
</evidence>
<evidence type="ECO:0000256" key="10">
    <source>
        <dbReference type="SAM" id="Phobius"/>
    </source>
</evidence>
<dbReference type="GO" id="GO:0022900">
    <property type="term" value="P:electron transport chain"/>
    <property type="evidence" value="ECO:0007669"/>
    <property type="project" value="InterPro"/>
</dbReference>
<evidence type="ECO:0000256" key="7">
    <source>
        <dbReference type="ARBA" id="ARBA00022982"/>
    </source>
</evidence>
<keyword evidence="2" id="KW-0597">Phosphoprotein</keyword>
<evidence type="ECO:0000256" key="4">
    <source>
        <dbReference type="ARBA" id="ARBA00022643"/>
    </source>
</evidence>
<comment type="caution">
    <text evidence="11">The sequence shown here is derived from an EMBL/GenBank/DDBJ whole genome shotgun (WGS) entry which is preliminary data.</text>
</comment>
<dbReference type="EMBL" id="APJX01000001">
    <property type="protein sequence ID" value="EMS81221.1"/>
    <property type="molecule type" value="Genomic_DNA"/>
</dbReference>
<dbReference type="InterPro" id="IPR011303">
    <property type="entry name" value="RnfD_bac"/>
</dbReference>
<protein>
    <submittedName>
        <fullName evidence="11">Electron transport complex protein RnfD</fullName>
    </submittedName>
</protein>
<keyword evidence="6" id="KW-1278">Translocase</keyword>
<reference evidence="11 12" key="1">
    <citation type="journal article" date="2013" name="Genome Announc.">
        <title>Draft Genome Sequence of Desulfotignum phosphitoxidans DSM 13687 Strain FiPS-3.</title>
        <authorList>
            <person name="Poehlein A."/>
            <person name="Daniel R."/>
            <person name="Simeonova D.D."/>
        </authorList>
    </citation>
    <scope>NUCLEOTIDE SEQUENCE [LARGE SCALE GENOMIC DNA]</scope>
    <source>
        <strain evidence="11 12">DSM 13687</strain>
    </source>
</reference>
<name>S0G7W4_9BACT</name>
<keyword evidence="12" id="KW-1185">Reference proteome</keyword>
<organism evidence="11 12">
    <name type="scientific">Desulfotignum phosphitoxidans DSM 13687</name>
    <dbReference type="NCBI Taxonomy" id="1286635"/>
    <lineage>
        <taxon>Bacteria</taxon>
        <taxon>Pseudomonadati</taxon>
        <taxon>Thermodesulfobacteriota</taxon>
        <taxon>Desulfobacteria</taxon>
        <taxon>Desulfobacterales</taxon>
        <taxon>Desulfobacteraceae</taxon>
        <taxon>Desulfotignum</taxon>
    </lineage>
</organism>
<evidence type="ECO:0000256" key="9">
    <source>
        <dbReference type="ARBA" id="ARBA00023136"/>
    </source>
</evidence>
<dbReference type="OrthoDB" id="9776359at2"/>
<sequence>MNNTKLTVSHAPFWHDGDSLFQMNLNILLALLPAAVYGIIQFGAPALGVMALSTSCAMLWEIVVNRVAKQSFTIGDLDAAVIGLLFGMMLPAVTPWWLIVVGTFVAVVIGKSIFGGIGANPFHPALVGMAVLMLSWKLFFDFDTAYVNYLFDFTALTPLAAVKSQGAGAADLFSLSDLIWGREFGGAGTTFGLGLIIGGIYLILRGYIRWELSISFIAGILITAAIFYLSSPDNYAGPLFHLFSGYTLLGAFFLITENSSSPVNRIPMLIYGFLGGFMIILMRNVGSYADGTVLAILLVNLVNPLVDNIRPKALGRGINNA</sequence>
<dbReference type="AlphaFoldDB" id="S0G7W4"/>
<feature type="transmembrane region" description="Helical" evidence="10">
    <location>
        <begin position="27"/>
        <end position="60"/>
    </location>
</feature>
<feature type="transmembrane region" description="Helical" evidence="10">
    <location>
        <begin position="235"/>
        <end position="254"/>
    </location>
</feature>
<keyword evidence="8 10" id="KW-1133">Transmembrane helix</keyword>
<keyword evidence="4" id="KW-0288">FMN</keyword>
<feature type="transmembrane region" description="Helical" evidence="10">
    <location>
        <begin position="121"/>
        <end position="140"/>
    </location>
</feature>
<evidence type="ECO:0000256" key="2">
    <source>
        <dbReference type="ARBA" id="ARBA00022553"/>
    </source>
</evidence>
<dbReference type="NCBIfam" id="TIGR01946">
    <property type="entry name" value="rnfD"/>
    <property type="match status" value="1"/>
</dbReference>
<dbReference type="Proteomes" id="UP000014216">
    <property type="component" value="Unassembled WGS sequence"/>
</dbReference>
<dbReference type="PANTHER" id="PTHR30578">
    <property type="entry name" value="ELECTRON TRANSPORT COMPLEX PROTEIN RNFD"/>
    <property type="match status" value="1"/>
</dbReference>
<keyword evidence="3" id="KW-0285">Flavoprotein</keyword>
<dbReference type="GO" id="GO:0005886">
    <property type="term" value="C:plasma membrane"/>
    <property type="evidence" value="ECO:0007669"/>
    <property type="project" value="TreeGrafter"/>
</dbReference>
<proteinExistence type="predicted"/>
<dbReference type="RefSeq" id="WP_006963892.1">
    <property type="nucleotide sequence ID" value="NZ_APJX01000001.1"/>
</dbReference>
<feature type="transmembrane region" description="Helical" evidence="10">
    <location>
        <begin position="72"/>
        <end position="90"/>
    </location>
</feature>
<dbReference type="GO" id="GO:0055085">
    <property type="term" value="P:transmembrane transport"/>
    <property type="evidence" value="ECO:0007669"/>
    <property type="project" value="InterPro"/>
</dbReference>
<feature type="transmembrane region" description="Helical" evidence="10">
    <location>
        <begin position="211"/>
        <end position="229"/>
    </location>
</feature>
<gene>
    <name evidence="11" type="primary">rnfD</name>
    <name evidence="11" type="ORF">Dpo_1c03610</name>
</gene>
<keyword evidence="9 10" id="KW-0472">Membrane</keyword>
<feature type="transmembrane region" description="Helical" evidence="10">
    <location>
        <begin position="266"/>
        <end position="282"/>
    </location>
</feature>
<feature type="transmembrane region" description="Helical" evidence="10">
    <location>
        <begin position="184"/>
        <end position="204"/>
    </location>
</feature>
<evidence type="ECO:0000256" key="6">
    <source>
        <dbReference type="ARBA" id="ARBA00022967"/>
    </source>
</evidence>
<keyword evidence="5 10" id="KW-0812">Transmembrane</keyword>
<dbReference type="PANTHER" id="PTHR30578:SF0">
    <property type="entry name" value="ION-TRANSLOCATING OXIDOREDUCTASE COMPLEX SUBUNIT D"/>
    <property type="match status" value="1"/>
</dbReference>
<feature type="transmembrane region" description="Helical" evidence="10">
    <location>
        <begin position="288"/>
        <end position="306"/>
    </location>
</feature>
<accession>S0G7W4</accession>
<keyword evidence="1" id="KW-0813">Transport</keyword>
<keyword evidence="7" id="KW-0249">Electron transport</keyword>
<evidence type="ECO:0000256" key="1">
    <source>
        <dbReference type="ARBA" id="ARBA00022448"/>
    </source>
</evidence>
<evidence type="ECO:0000313" key="12">
    <source>
        <dbReference type="Proteomes" id="UP000014216"/>
    </source>
</evidence>
<dbReference type="Pfam" id="PF03116">
    <property type="entry name" value="NQR2_RnfD_RnfE"/>
    <property type="match status" value="1"/>
</dbReference>
<evidence type="ECO:0000256" key="5">
    <source>
        <dbReference type="ARBA" id="ARBA00022692"/>
    </source>
</evidence>
<dbReference type="InterPro" id="IPR004338">
    <property type="entry name" value="NqrB/RnfD"/>
</dbReference>
<evidence type="ECO:0000256" key="8">
    <source>
        <dbReference type="ARBA" id="ARBA00022989"/>
    </source>
</evidence>
<evidence type="ECO:0000256" key="3">
    <source>
        <dbReference type="ARBA" id="ARBA00022630"/>
    </source>
</evidence>